<keyword evidence="3" id="KW-1185">Reference proteome</keyword>
<name>A0A9X1ULP7_9BURK</name>
<dbReference type="EMBL" id="JAKLJA010000040">
    <property type="protein sequence ID" value="MCG5077711.1"/>
    <property type="molecule type" value="Genomic_DNA"/>
</dbReference>
<dbReference type="AlphaFoldDB" id="A0A9X1ULP7"/>
<organism evidence="2 3">
    <name type="scientific">Paraburkholderia tagetis</name>
    <dbReference type="NCBI Taxonomy" id="2913261"/>
    <lineage>
        <taxon>Bacteria</taxon>
        <taxon>Pseudomonadati</taxon>
        <taxon>Pseudomonadota</taxon>
        <taxon>Betaproteobacteria</taxon>
        <taxon>Burkholderiales</taxon>
        <taxon>Burkholderiaceae</taxon>
        <taxon>Paraburkholderia</taxon>
    </lineage>
</organism>
<feature type="region of interest" description="Disordered" evidence="1">
    <location>
        <begin position="1"/>
        <end position="62"/>
    </location>
</feature>
<dbReference type="Proteomes" id="UP001139308">
    <property type="component" value="Unassembled WGS sequence"/>
</dbReference>
<proteinExistence type="predicted"/>
<protein>
    <submittedName>
        <fullName evidence="2">Uncharacterized protein</fullName>
    </submittedName>
</protein>
<reference evidence="2" key="1">
    <citation type="submission" date="2022-01" db="EMBL/GenBank/DDBJ databases">
        <title>Genome sequence and assembly of Parabukholderia sp. RG36.</title>
        <authorList>
            <person name="Chhetri G."/>
        </authorList>
    </citation>
    <scope>NUCLEOTIDE SEQUENCE</scope>
    <source>
        <strain evidence="2">RG36</strain>
    </source>
</reference>
<evidence type="ECO:0000313" key="3">
    <source>
        <dbReference type="Proteomes" id="UP001139308"/>
    </source>
</evidence>
<comment type="caution">
    <text evidence="2">The sequence shown here is derived from an EMBL/GenBank/DDBJ whole genome shotgun (WGS) entry which is preliminary data.</text>
</comment>
<evidence type="ECO:0000256" key="1">
    <source>
        <dbReference type="SAM" id="MobiDB-lite"/>
    </source>
</evidence>
<gene>
    <name evidence="2" type="ORF">L5014_30945</name>
</gene>
<dbReference type="RefSeq" id="WP_238467604.1">
    <property type="nucleotide sequence ID" value="NZ_JAKLJA010000040.1"/>
</dbReference>
<accession>A0A9X1ULP7</accession>
<evidence type="ECO:0000313" key="2">
    <source>
        <dbReference type="EMBL" id="MCG5077711.1"/>
    </source>
</evidence>
<feature type="compositionally biased region" description="Basic and acidic residues" evidence="1">
    <location>
        <begin position="19"/>
        <end position="54"/>
    </location>
</feature>
<sequence>MSAIPETEYRKHASLAGHKRAEREETNRVERDETTRAGRGESSRERAKSEKTEITTEPGLRPLSPYTIQNLDAAIAHLEFAMNADKTMAIFGQSYWHGRVLELRSTPGIMYTQERRLLCLMDRFAATG</sequence>